<dbReference type="InterPro" id="IPR051478">
    <property type="entry name" value="Beta-lactamase-like_AB/R"/>
</dbReference>
<dbReference type="Pfam" id="PF00144">
    <property type="entry name" value="Beta-lactamase"/>
    <property type="match status" value="1"/>
</dbReference>
<dbReference type="PANTHER" id="PTHR22935:SF95">
    <property type="entry name" value="BETA-LACTAMASE-LIKE 1-RELATED"/>
    <property type="match status" value="1"/>
</dbReference>
<name>X1CUC7_9ZZZZ</name>
<dbReference type="EMBL" id="BART01025085">
    <property type="protein sequence ID" value="GAG96557.1"/>
    <property type="molecule type" value="Genomic_DNA"/>
</dbReference>
<dbReference type="AlphaFoldDB" id="X1CUC7"/>
<reference evidence="3" key="1">
    <citation type="journal article" date="2014" name="Front. Microbiol.">
        <title>High frequency of phylogenetically diverse reductive dehalogenase-homologous genes in deep subseafloor sedimentary metagenomes.</title>
        <authorList>
            <person name="Kawai M."/>
            <person name="Futagami T."/>
            <person name="Toyoda A."/>
            <person name="Takaki Y."/>
            <person name="Nishi S."/>
            <person name="Hori S."/>
            <person name="Arai W."/>
            <person name="Tsubouchi T."/>
            <person name="Morono Y."/>
            <person name="Uchiyama I."/>
            <person name="Ito T."/>
            <person name="Fujiyama A."/>
            <person name="Inagaki F."/>
            <person name="Takami H."/>
        </authorList>
    </citation>
    <scope>NUCLEOTIDE SEQUENCE</scope>
    <source>
        <strain evidence="3">Expedition CK06-06</strain>
    </source>
</reference>
<protein>
    <recommendedName>
        <fullName evidence="2">Beta-lactamase-related domain-containing protein</fullName>
    </recommendedName>
</protein>
<evidence type="ECO:0000313" key="3">
    <source>
        <dbReference type="EMBL" id="GAG96557.1"/>
    </source>
</evidence>
<feature type="domain" description="Beta-lactamase-related" evidence="2">
    <location>
        <begin position="2"/>
        <end position="77"/>
    </location>
</feature>
<evidence type="ECO:0000259" key="2">
    <source>
        <dbReference type="Pfam" id="PF00144"/>
    </source>
</evidence>
<dbReference type="SUPFAM" id="SSF56601">
    <property type="entry name" value="beta-lactamase/transpeptidase-like"/>
    <property type="match status" value="1"/>
</dbReference>
<accession>X1CUC7</accession>
<sequence>KKHNIPGLTISLVTADKIIWIKGFGYTDQNKSQEVNENTLVGLQSTTKTFTAIAFLRAVQLGYVKLDDTISQYYPNFFVKSRFAEDYSSKRLD</sequence>
<evidence type="ECO:0000256" key="1">
    <source>
        <dbReference type="ARBA" id="ARBA00038473"/>
    </source>
</evidence>
<comment type="similarity">
    <text evidence="1">Belongs to the beta-lactamase family.</text>
</comment>
<proteinExistence type="inferred from homology"/>
<gene>
    <name evidence="3" type="ORF">S01H4_45113</name>
</gene>
<dbReference type="PANTHER" id="PTHR22935">
    <property type="entry name" value="PENICILLIN-BINDING PROTEIN"/>
    <property type="match status" value="1"/>
</dbReference>
<feature type="non-terminal residue" evidence="3">
    <location>
        <position position="1"/>
    </location>
</feature>
<dbReference type="Gene3D" id="3.40.710.10">
    <property type="entry name" value="DD-peptidase/beta-lactamase superfamily"/>
    <property type="match status" value="1"/>
</dbReference>
<dbReference type="InterPro" id="IPR012338">
    <property type="entry name" value="Beta-lactam/transpept-like"/>
</dbReference>
<comment type="caution">
    <text evidence="3">The sequence shown here is derived from an EMBL/GenBank/DDBJ whole genome shotgun (WGS) entry which is preliminary data.</text>
</comment>
<dbReference type="InterPro" id="IPR001466">
    <property type="entry name" value="Beta-lactam-related"/>
</dbReference>
<organism evidence="3">
    <name type="scientific">marine sediment metagenome</name>
    <dbReference type="NCBI Taxonomy" id="412755"/>
    <lineage>
        <taxon>unclassified sequences</taxon>
        <taxon>metagenomes</taxon>
        <taxon>ecological metagenomes</taxon>
    </lineage>
</organism>